<dbReference type="InterPro" id="IPR036036">
    <property type="entry name" value="SOCS_box-like_dom_sf"/>
</dbReference>
<dbReference type="Gene3D" id="1.10.750.20">
    <property type="entry name" value="SOCS box"/>
    <property type="match status" value="1"/>
</dbReference>
<dbReference type="PROSITE" id="PS50225">
    <property type="entry name" value="SOCS"/>
    <property type="match status" value="1"/>
</dbReference>
<dbReference type="Pfam" id="PF07525">
    <property type="entry name" value="SOCS_box"/>
    <property type="match status" value="1"/>
</dbReference>
<dbReference type="InterPro" id="IPR001496">
    <property type="entry name" value="SOCS_box"/>
</dbReference>
<dbReference type="SMART" id="SM00253">
    <property type="entry name" value="SOCS"/>
    <property type="match status" value="1"/>
</dbReference>
<dbReference type="GO" id="GO:0035556">
    <property type="term" value="P:intracellular signal transduction"/>
    <property type="evidence" value="ECO:0007669"/>
    <property type="project" value="InterPro"/>
</dbReference>
<dbReference type="SUPFAM" id="SSF82171">
    <property type="entry name" value="DPP6 N-terminal domain-like"/>
    <property type="match status" value="1"/>
</dbReference>
<protein>
    <recommendedName>
        <fullName evidence="1">SOCS box domain-containing protein</fullName>
    </recommendedName>
</protein>
<dbReference type="Proteomes" id="UP001208570">
    <property type="component" value="Unassembled WGS sequence"/>
</dbReference>
<dbReference type="SMART" id="SM00969">
    <property type="entry name" value="SOCS_box"/>
    <property type="match status" value="1"/>
</dbReference>
<gene>
    <name evidence="2" type="ORF">LSH36_92g05004</name>
</gene>
<dbReference type="EMBL" id="JAODUP010000092">
    <property type="protein sequence ID" value="KAK2162760.1"/>
    <property type="molecule type" value="Genomic_DNA"/>
</dbReference>
<evidence type="ECO:0000259" key="1">
    <source>
        <dbReference type="PROSITE" id="PS50225"/>
    </source>
</evidence>
<organism evidence="2 3">
    <name type="scientific">Paralvinella palmiformis</name>
    <dbReference type="NCBI Taxonomy" id="53620"/>
    <lineage>
        <taxon>Eukaryota</taxon>
        <taxon>Metazoa</taxon>
        <taxon>Spiralia</taxon>
        <taxon>Lophotrochozoa</taxon>
        <taxon>Annelida</taxon>
        <taxon>Polychaeta</taxon>
        <taxon>Sedentaria</taxon>
        <taxon>Canalipalpata</taxon>
        <taxon>Terebellida</taxon>
        <taxon>Terebelliformia</taxon>
        <taxon>Alvinellidae</taxon>
        <taxon>Paralvinella</taxon>
    </lineage>
</organism>
<comment type="caution">
    <text evidence="2">The sequence shown here is derived from an EMBL/GenBank/DDBJ whole genome shotgun (WGS) entry which is preliminary data.</text>
</comment>
<dbReference type="CDD" id="cd03587">
    <property type="entry name" value="SOCS"/>
    <property type="match status" value="1"/>
</dbReference>
<proteinExistence type="predicted"/>
<dbReference type="AlphaFoldDB" id="A0AAD9NAC7"/>
<dbReference type="SUPFAM" id="SSF158235">
    <property type="entry name" value="SOCS box-like"/>
    <property type="match status" value="1"/>
</dbReference>
<feature type="domain" description="SOCS box" evidence="1">
    <location>
        <begin position="345"/>
        <end position="390"/>
    </location>
</feature>
<reference evidence="2" key="1">
    <citation type="journal article" date="2023" name="Mol. Biol. Evol.">
        <title>Third-Generation Sequencing Reveals the Adaptive Role of the Epigenome in Three Deep-Sea Polychaetes.</title>
        <authorList>
            <person name="Perez M."/>
            <person name="Aroh O."/>
            <person name="Sun Y."/>
            <person name="Lan Y."/>
            <person name="Juniper S.K."/>
            <person name="Young C.R."/>
            <person name="Angers B."/>
            <person name="Qian P.Y."/>
        </authorList>
    </citation>
    <scope>NUCLEOTIDE SEQUENCE</scope>
    <source>
        <strain evidence="2">P08H-3</strain>
    </source>
</reference>
<keyword evidence="3" id="KW-1185">Reference proteome</keyword>
<evidence type="ECO:0000313" key="2">
    <source>
        <dbReference type="EMBL" id="KAK2162760.1"/>
    </source>
</evidence>
<name>A0AAD9NAC7_9ANNE</name>
<sequence length="396" mass="45335">MGQRLSTEEPPSQLKTLIPSYSPAWSLVYNDTLENWQNVAGLYRFSDYPYGCTNRDCDRDAICLKVAKALHKKGAKSVEIQRYKQSTCVISYAGDQELCSKMTQGFSLSEMVAAIQGSLAILIFYRWEKLQYDAIFVLIDLKTKVVLGHFESPTINMSIMECKISPDNSKIAILFYFREDNASPFQYDLYIFSTKTCKVLDIIRCNTEVRPYVTFDPRYKSSRVAIVNFRVDGKDGLVLYCLEMKQVIATSHVMLSIIYGGGYFCANFSKDGHFLILQKISESLHGHCYADSYIFNADNLKLLRHYYANLQRFSTFCDSNYAPLFSNCGSRMCILSEEVVQDEKKLHISVYQLPRPVSLQEQCRITILQCLADPEHVKKLPLPRSIKSFLSFTPQL</sequence>
<accession>A0AAD9NAC7</accession>
<evidence type="ECO:0000313" key="3">
    <source>
        <dbReference type="Proteomes" id="UP001208570"/>
    </source>
</evidence>